<evidence type="ECO:0000313" key="1">
    <source>
        <dbReference type="EMBL" id="SKA95728.1"/>
    </source>
</evidence>
<dbReference type="Pfam" id="PF14078">
    <property type="entry name" value="DUF4259"/>
    <property type="match status" value="1"/>
</dbReference>
<gene>
    <name evidence="1" type="ORF">SAMN06295879_2075</name>
</gene>
<proteinExistence type="predicted"/>
<organism evidence="1 2">
    <name type="scientific">Agreia bicolorata</name>
    <dbReference type="NCBI Taxonomy" id="110935"/>
    <lineage>
        <taxon>Bacteria</taxon>
        <taxon>Bacillati</taxon>
        <taxon>Actinomycetota</taxon>
        <taxon>Actinomycetes</taxon>
        <taxon>Micrococcales</taxon>
        <taxon>Microbacteriaceae</taxon>
        <taxon>Agreia</taxon>
    </lineage>
</organism>
<dbReference type="AlphaFoldDB" id="A0A1T4Y2L7"/>
<evidence type="ECO:0000313" key="2">
    <source>
        <dbReference type="Proteomes" id="UP000189735"/>
    </source>
</evidence>
<reference evidence="2" key="1">
    <citation type="submission" date="2017-02" db="EMBL/GenBank/DDBJ databases">
        <authorList>
            <person name="Varghese N."/>
            <person name="Submissions S."/>
        </authorList>
    </citation>
    <scope>NUCLEOTIDE SEQUENCE [LARGE SCALE GENOMIC DNA]</scope>
    <source>
        <strain evidence="2">VKM Ac-2052</strain>
    </source>
</reference>
<name>A0A1T4Y2L7_9MICO</name>
<protein>
    <recommendedName>
        <fullName evidence="3">DUF4259 domain-containing protein</fullName>
    </recommendedName>
</protein>
<dbReference type="Proteomes" id="UP000189735">
    <property type="component" value="Unassembled WGS sequence"/>
</dbReference>
<dbReference type="EMBL" id="FUYG01000005">
    <property type="protein sequence ID" value="SKA95728.1"/>
    <property type="molecule type" value="Genomic_DNA"/>
</dbReference>
<dbReference type="RefSeq" id="WP_078714519.1">
    <property type="nucleotide sequence ID" value="NZ_FUYG01000005.1"/>
</dbReference>
<evidence type="ECO:0008006" key="3">
    <source>
        <dbReference type="Google" id="ProtNLM"/>
    </source>
</evidence>
<dbReference type="InterPro" id="IPR025355">
    <property type="entry name" value="DUF4259"/>
</dbReference>
<accession>A0A1T4Y2L7</accession>
<sequence>MGTWSGEPFGSDSASDWAYDLADASDWSVVRDALTAVIGQTDIDADDAAIAIAAAEVVAHGLDRPTQTDAYTESVGPFVQRAGRPDTALVALALDALAAAGSAESELTELWQDEDPDEWLSANTALKQALDAGFPGHD</sequence>